<dbReference type="PRINTS" id="PR00142">
    <property type="entry name" value="RECA"/>
</dbReference>
<dbReference type="GO" id="GO:0006281">
    <property type="term" value="P:DNA repair"/>
    <property type="evidence" value="ECO:0007669"/>
    <property type="project" value="InterPro"/>
</dbReference>
<dbReference type="EMBL" id="MT141433">
    <property type="protein sequence ID" value="QJA61175.1"/>
    <property type="molecule type" value="Genomic_DNA"/>
</dbReference>
<accession>A0A6M3IVV4</accession>
<dbReference type="Pfam" id="PF00154">
    <property type="entry name" value="RecA_N"/>
    <property type="match status" value="1"/>
</dbReference>
<evidence type="ECO:0000256" key="2">
    <source>
        <dbReference type="ARBA" id="ARBA00022741"/>
    </source>
</evidence>
<evidence type="ECO:0000256" key="4">
    <source>
        <dbReference type="ARBA" id="ARBA00023172"/>
    </source>
</evidence>
<proteinExistence type="inferred from homology"/>
<dbReference type="GO" id="GO:0008094">
    <property type="term" value="F:ATP-dependent activity, acting on DNA"/>
    <property type="evidence" value="ECO:0007669"/>
    <property type="project" value="InterPro"/>
</dbReference>
<reference evidence="6" key="1">
    <citation type="submission" date="2020-03" db="EMBL/GenBank/DDBJ databases">
        <title>The deep terrestrial virosphere.</title>
        <authorList>
            <person name="Holmfeldt K."/>
            <person name="Nilsson E."/>
            <person name="Simone D."/>
            <person name="Lopez-Fernandez M."/>
            <person name="Wu X."/>
            <person name="de Brujin I."/>
            <person name="Lundin D."/>
            <person name="Andersson A."/>
            <person name="Bertilsson S."/>
            <person name="Dopson M."/>
        </authorList>
    </citation>
    <scope>NUCLEOTIDE SEQUENCE</scope>
    <source>
        <strain evidence="6">MM415B00985</strain>
    </source>
</reference>
<dbReference type="PANTHER" id="PTHR45900">
    <property type="entry name" value="RECA"/>
    <property type="match status" value="1"/>
</dbReference>
<dbReference type="PANTHER" id="PTHR45900:SF1">
    <property type="entry name" value="MITOCHONDRIAL DNA REPAIR PROTEIN RECA HOMOLOG-RELATED"/>
    <property type="match status" value="1"/>
</dbReference>
<name>A0A6M3IVV4_9ZZZZ</name>
<dbReference type="GO" id="GO:0003697">
    <property type="term" value="F:single-stranded DNA binding"/>
    <property type="evidence" value="ECO:0007669"/>
    <property type="project" value="InterPro"/>
</dbReference>
<keyword evidence="4" id="KW-0233">DNA recombination</keyword>
<dbReference type="AlphaFoldDB" id="A0A6M3IVV4"/>
<dbReference type="InterPro" id="IPR003593">
    <property type="entry name" value="AAA+_ATPase"/>
</dbReference>
<sequence length="345" mass="38601">MPRKKQKNVSLEDEELQTPSTESVFGILTKYLQGEEDEEAHDGYFLDSGSLGLNYIISGSLNGGYSSGLVTELFGDPSTGKTLLMMVAASNMQELGGMVIVADVERRWDWNFAKRHGVDRSKVLIHSPETVEDWSIQTDEILDSLMKQDPVPKCMFILDSIGSLSTYWEMEAIGVKEDQGKKAKRLKAAMRVIPKKLSKANAILIASNHVIASPQQQYGPKDYAPGGKGFPFQSSIRLELLRPLPITPEGKDRPIGATLRLKCAKSSICPPFGEVDMNVTWAGGLQRYSGMVDMMLDLDIIHQPSQGWYQYKDYRKFRAGEVSAIIQEYPEILDDSKWTKNYFTS</sequence>
<dbReference type="InterPro" id="IPR013765">
    <property type="entry name" value="DNA_recomb/repair_RecA"/>
</dbReference>
<dbReference type="SUPFAM" id="SSF52540">
    <property type="entry name" value="P-loop containing nucleoside triphosphate hydrolases"/>
    <property type="match status" value="1"/>
</dbReference>
<dbReference type="InterPro" id="IPR049428">
    <property type="entry name" value="RecA-like_N"/>
</dbReference>
<evidence type="ECO:0000259" key="5">
    <source>
        <dbReference type="PROSITE" id="PS50163"/>
    </source>
</evidence>
<feature type="domain" description="RecA family profile 2" evidence="5">
    <location>
        <begin position="218"/>
        <end position="287"/>
    </location>
</feature>
<dbReference type="GO" id="GO:0006310">
    <property type="term" value="P:DNA recombination"/>
    <property type="evidence" value="ECO:0007669"/>
    <property type="project" value="UniProtKB-KW"/>
</dbReference>
<dbReference type="InterPro" id="IPR027417">
    <property type="entry name" value="P-loop_NTPase"/>
</dbReference>
<dbReference type="Gene3D" id="3.40.50.300">
    <property type="entry name" value="P-loop containing nucleotide triphosphate hydrolases"/>
    <property type="match status" value="1"/>
</dbReference>
<gene>
    <name evidence="6" type="ORF">MM415B00985_0009</name>
</gene>
<dbReference type="GO" id="GO:0005524">
    <property type="term" value="F:ATP binding"/>
    <property type="evidence" value="ECO:0007669"/>
    <property type="project" value="UniProtKB-KW"/>
</dbReference>
<dbReference type="InterPro" id="IPR020587">
    <property type="entry name" value="RecA_monomer-monomer_interface"/>
</dbReference>
<dbReference type="PROSITE" id="PS50163">
    <property type="entry name" value="RECA_3"/>
    <property type="match status" value="1"/>
</dbReference>
<keyword evidence="3" id="KW-0067">ATP-binding</keyword>
<evidence type="ECO:0000313" key="6">
    <source>
        <dbReference type="EMBL" id="QJA61175.1"/>
    </source>
</evidence>
<organism evidence="6">
    <name type="scientific">viral metagenome</name>
    <dbReference type="NCBI Taxonomy" id="1070528"/>
    <lineage>
        <taxon>unclassified sequences</taxon>
        <taxon>metagenomes</taxon>
        <taxon>organismal metagenomes</taxon>
    </lineage>
</organism>
<evidence type="ECO:0000256" key="1">
    <source>
        <dbReference type="ARBA" id="ARBA00009391"/>
    </source>
</evidence>
<comment type="similarity">
    <text evidence="1">Belongs to the RecA family.</text>
</comment>
<dbReference type="SMART" id="SM00382">
    <property type="entry name" value="AAA"/>
    <property type="match status" value="1"/>
</dbReference>
<evidence type="ECO:0000256" key="3">
    <source>
        <dbReference type="ARBA" id="ARBA00022840"/>
    </source>
</evidence>
<protein>
    <submittedName>
        <fullName evidence="6">Putative RecA</fullName>
    </submittedName>
</protein>
<keyword evidence="2" id="KW-0547">Nucleotide-binding</keyword>